<name>A0ABR4SWK8_9ACTN</name>
<protein>
    <recommendedName>
        <fullName evidence="3">OmdA domain containing protein</fullName>
    </recommendedName>
</protein>
<accession>A0ABR4SWK8</accession>
<dbReference type="Proteomes" id="UP000027632">
    <property type="component" value="Unassembled WGS sequence"/>
</dbReference>
<dbReference type="Pfam" id="PF13376">
    <property type="entry name" value="OmdA"/>
    <property type="match status" value="1"/>
</dbReference>
<evidence type="ECO:0008006" key="3">
    <source>
        <dbReference type="Google" id="ProtNLM"/>
    </source>
</evidence>
<evidence type="ECO:0000313" key="2">
    <source>
        <dbReference type="Proteomes" id="UP000027632"/>
    </source>
</evidence>
<proteinExistence type="predicted"/>
<comment type="caution">
    <text evidence="1">The sequence shown here is derived from an EMBL/GenBank/DDBJ whole genome shotgun (WGS) entry which is preliminary data.</text>
</comment>
<dbReference type="RefSeq" id="WP_037642167.1">
    <property type="nucleotide sequence ID" value="NZ_KL503830.1"/>
</dbReference>
<gene>
    <name evidence="1" type="ORF">DJ64_14970</name>
</gene>
<evidence type="ECO:0000313" key="1">
    <source>
        <dbReference type="EMBL" id="KEG39478.1"/>
    </source>
</evidence>
<organism evidence="1 2">
    <name type="scientific">Streptomyces griseorubens</name>
    <dbReference type="NCBI Taxonomy" id="66897"/>
    <lineage>
        <taxon>Bacteria</taxon>
        <taxon>Bacillati</taxon>
        <taxon>Actinomycetota</taxon>
        <taxon>Actinomycetes</taxon>
        <taxon>Kitasatosporales</taxon>
        <taxon>Streptomycetaceae</taxon>
        <taxon>Streptomyces</taxon>
        <taxon>Streptomyces althioticus group</taxon>
    </lineage>
</organism>
<keyword evidence="2" id="KW-1185">Reference proteome</keyword>
<sequence length="197" mass="22017">MAGGTGGTTGPVLGFETQEDFEAWLEEHQGDAEGLWLKIPRKGSGLKGVDYATALESALCFGWIDGQKKSLDETHWVQRFTPRRARSRWSAVNRQKAIELIERGRMRPAGLREVERAKADGRWEAAYASQRTAAVPEDLRAALDAAPAGAREFFDSLDSRNRYAILHRVEEAKRVATRAARIEKYVAMLAKGEKLYP</sequence>
<reference evidence="1 2" key="1">
    <citation type="submission" date="2014-04" db="EMBL/GenBank/DDBJ databases">
        <title>Draft genome sequence of the novel Streptomyces griseorubens JSD-1 playing a role in carbon and nitrogen cycle.</title>
        <authorList>
            <consortium name="Shanghai Jiao Tong University"/>
            <person name="Feng H."/>
            <person name="Sun Y."/>
            <person name="Zhi Y."/>
            <person name="Mao L."/>
            <person name="Luo Y."/>
            <person name="Wei X."/>
            <person name="Zhou P."/>
        </authorList>
    </citation>
    <scope>NUCLEOTIDE SEQUENCE [LARGE SCALE GENOMIC DNA]</scope>
    <source>
        <strain evidence="1 2">JSD-1</strain>
    </source>
</reference>
<dbReference type="GeneID" id="97448700"/>
<dbReference type="EMBL" id="JJMG01000187">
    <property type="protein sequence ID" value="KEG39478.1"/>
    <property type="molecule type" value="Genomic_DNA"/>
</dbReference>